<evidence type="ECO:0000313" key="7">
    <source>
        <dbReference type="Proteomes" id="UP001434737"/>
    </source>
</evidence>
<comment type="catalytic activity">
    <reaction evidence="4">
        <text>a 2'-deoxyadenosine in DNA + S-adenosyl-L-methionine = an N(6)-methyl-2'-deoxyadenosine in DNA + S-adenosyl-L-homocysteine + H(+)</text>
        <dbReference type="Rhea" id="RHEA:15197"/>
        <dbReference type="Rhea" id="RHEA-COMP:12418"/>
        <dbReference type="Rhea" id="RHEA-COMP:12419"/>
        <dbReference type="ChEBI" id="CHEBI:15378"/>
        <dbReference type="ChEBI" id="CHEBI:57856"/>
        <dbReference type="ChEBI" id="CHEBI:59789"/>
        <dbReference type="ChEBI" id="CHEBI:90615"/>
        <dbReference type="ChEBI" id="CHEBI:90616"/>
        <dbReference type="EC" id="2.1.1.72"/>
    </reaction>
</comment>
<keyword evidence="3" id="KW-0808">Transferase</keyword>
<keyword evidence="7" id="KW-1185">Reference proteome</keyword>
<gene>
    <name evidence="6" type="ORF">V3I05_07465</name>
</gene>
<dbReference type="PANTHER" id="PTHR33841">
    <property type="entry name" value="DNA METHYLTRANSFERASE YEEA-RELATED"/>
    <property type="match status" value="1"/>
</dbReference>
<protein>
    <recommendedName>
        <fullName evidence="1">site-specific DNA-methyltransferase (adenine-specific)</fullName>
        <ecNumber evidence="1">2.1.1.72</ecNumber>
    </recommendedName>
</protein>
<feature type="region of interest" description="Disordered" evidence="5">
    <location>
        <begin position="393"/>
        <end position="426"/>
    </location>
</feature>
<dbReference type="RefSeq" id="WP_343353180.1">
    <property type="nucleotide sequence ID" value="NZ_CP145316.1"/>
</dbReference>
<dbReference type="Proteomes" id="UP001434737">
    <property type="component" value="Chromosome"/>
</dbReference>
<dbReference type="Gene3D" id="3.40.50.150">
    <property type="entry name" value="Vaccinia Virus protein VP39"/>
    <property type="match status" value="1"/>
</dbReference>
<organism evidence="6 7">
    <name type="scientific">Helicobacter mastomyrinus</name>
    <dbReference type="NCBI Taxonomy" id="287948"/>
    <lineage>
        <taxon>Bacteria</taxon>
        <taxon>Pseudomonadati</taxon>
        <taxon>Campylobacterota</taxon>
        <taxon>Epsilonproteobacteria</taxon>
        <taxon>Campylobacterales</taxon>
        <taxon>Helicobacteraceae</taxon>
        <taxon>Helicobacter</taxon>
    </lineage>
</organism>
<dbReference type="EMBL" id="CP145316">
    <property type="protein sequence ID" value="XAM17517.1"/>
    <property type="molecule type" value="Genomic_DNA"/>
</dbReference>
<dbReference type="SUPFAM" id="SSF53335">
    <property type="entry name" value="S-adenosyl-L-methionine-dependent methyltransferases"/>
    <property type="match status" value="2"/>
</dbReference>
<evidence type="ECO:0000256" key="1">
    <source>
        <dbReference type="ARBA" id="ARBA00011900"/>
    </source>
</evidence>
<evidence type="ECO:0000313" key="6">
    <source>
        <dbReference type="EMBL" id="XAM17517.1"/>
    </source>
</evidence>
<dbReference type="EC" id="2.1.1.72" evidence="1"/>
<evidence type="ECO:0000256" key="5">
    <source>
        <dbReference type="SAM" id="MobiDB-lite"/>
    </source>
</evidence>
<evidence type="ECO:0000256" key="3">
    <source>
        <dbReference type="ARBA" id="ARBA00022679"/>
    </source>
</evidence>
<sequence>MLEKITLIKDISLHSPHPAHIRNLESIANLPHSAIDEYYQSILATLSIEKLNEAFFTEIKGYFLHFCESCTLPMENPTETQKRADSTKETDSNIKREFVLRLISRLLFCKFLEKKGLIDPKIWDCNLSEEYYHNVREPLFFTTLNTKAEERDYGLLPEPITILLDSIPYLNGGLFSPQDCDFFTPKNPNAYINTLKIPNDCFTKLFATFDNYHFTLSESTPLSQEVGLDPELLGMVFENLLSVLFTDNKKNAKDLRKATGSYYTPREIVSYMCNASLYECLKERTGLDEQRLEQLVFEKRNHFNAEESGQILTTLESLKILDPACGSGAFPMGMLHEMLEIQEALIEEHSAWGNHSADVGTFSRDIADSMSSSPLKSVKSYESNTVNLRTLEENVESQANSSHSQSITNTQSSNESKTQGIQQGKSPQAEGFLSDFVGFTPKGLHQTRGEGSLLDANDQALSEESHKSTKKLTLYNRKLRILQTNIYGVDIQPMATEIARLRCFLSLICDAPNDDIKPLPNLEFKFITANSLIPLPKQEGLSYNGYEADMAELRSLREQTFNASDKKALESAYLSLRDKIAKNIINAWRTHKGDFSSNPLLSWNPFDPHSVAEFFDSEWMFGIPANRGGGNR</sequence>
<dbReference type="PRINTS" id="PR00507">
    <property type="entry name" value="N12N6MTFRASE"/>
</dbReference>
<name>A0ABZ3F4R1_9HELI</name>
<reference evidence="6 7" key="1">
    <citation type="submission" date="2024-02" db="EMBL/GenBank/DDBJ databases">
        <title>Genome and pathogenicity analysis of Helicobacter mastomyrinus isolated from mice.</title>
        <authorList>
            <person name="Zhu L."/>
        </authorList>
    </citation>
    <scope>NUCLEOTIDE SEQUENCE [LARGE SCALE GENOMIC DNA]</scope>
    <source>
        <strain evidence="6 7">Hm-17</strain>
    </source>
</reference>
<evidence type="ECO:0000256" key="2">
    <source>
        <dbReference type="ARBA" id="ARBA00022603"/>
    </source>
</evidence>
<keyword evidence="2" id="KW-0489">Methyltransferase</keyword>
<evidence type="ECO:0000256" key="4">
    <source>
        <dbReference type="ARBA" id="ARBA00047942"/>
    </source>
</evidence>
<proteinExistence type="predicted"/>
<dbReference type="PANTHER" id="PTHR33841:SF1">
    <property type="entry name" value="DNA METHYLTRANSFERASE A"/>
    <property type="match status" value="1"/>
</dbReference>
<feature type="compositionally biased region" description="Polar residues" evidence="5">
    <location>
        <begin position="396"/>
        <end position="426"/>
    </location>
</feature>
<dbReference type="InterPro" id="IPR029063">
    <property type="entry name" value="SAM-dependent_MTases_sf"/>
</dbReference>
<accession>A0ABZ3F4R1</accession>
<dbReference type="InterPro" id="IPR050953">
    <property type="entry name" value="N4_N6_ade-DNA_methylase"/>
</dbReference>